<evidence type="ECO:0000313" key="5">
    <source>
        <dbReference type="Proteomes" id="UP001152049"/>
    </source>
</evidence>
<evidence type="ECO:0000256" key="2">
    <source>
        <dbReference type="ARBA" id="ARBA00023242"/>
    </source>
</evidence>
<dbReference type="AlphaFoldDB" id="A0A9W8S1I3"/>
<dbReference type="Proteomes" id="UP001152049">
    <property type="component" value="Unassembled WGS sequence"/>
</dbReference>
<dbReference type="GO" id="GO:0005634">
    <property type="term" value="C:nucleus"/>
    <property type="evidence" value="ECO:0007669"/>
    <property type="project" value="UniProtKB-SubCell"/>
</dbReference>
<gene>
    <name evidence="4" type="ORF">NW762_005371</name>
</gene>
<accession>A0A9W8S1I3</accession>
<dbReference type="Pfam" id="PF04082">
    <property type="entry name" value="Fungal_trans"/>
    <property type="match status" value="1"/>
</dbReference>
<dbReference type="EMBL" id="JAOQAZ010000008">
    <property type="protein sequence ID" value="KAJ4264177.1"/>
    <property type="molecule type" value="Genomic_DNA"/>
</dbReference>
<dbReference type="PANTHER" id="PTHR31001:SF49">
    <property type="entry name" value="ZN(II)2CYS6 TRANSCRIPTION FACTOR (EUROFUNG)"/>
    <property type="match status" value="1"/>
</dbReference>
<evidence type="ECO:0000313" key="4">
    <source>
        <dbReference type="EMBL" id="KAJ4264177.1"/>
    </source>
</evidence>
<dbReference type="OrthoDB" id="4934715at2759"/>
<dbReference type="CDD" id="cd12148">
    <property type="entry name" value="fungal_TF_MHR"/>
    <property type="match status" value="1"/>
</dbReference>
<dbReference type="InterPro" id="IPR050613">
    <property type="entry name" value="Sec_Metabolite_Reg"/>
</dbReference>
<protein>
    <recommendedName>
        <fullName evidence="3">Xylanolytic transcriptional activator regulatory domain-containing protein</fullName>
    </recommendedName>
</protein>
<proteinExistence type="predicted"/>
<dbReference type="GO" id="GO:0006351">
    <property type="term" value="P:DNA-templated transcription"/>
    <property type="evidence" value="ECO:0007669"/>
    <property type="project" value="InterPro"/>
</dbReference>
<sequence length="560" mass="62500">MNTSSSSASDTCYQNVNGTTHWSAMLDDIQVLRSTLNSFADREDVDAEAYVASQAEPGAGISLLFGAKISHGLTIDEVLNTHLPSQRATDRLVSTYFRVRLYVTPFIHPSQFRRQYDAFWSDPSSASPLWISMLFSILYMAAIASQTGRETDTPGNEFTVAAAQCLTLGEYFRPKIYSVEALLLYGQSQFITCLEICPDMGSVLSILGHLATVSGYHRESNGHGLSPFAQEMRRRTWSVLVQLDLLVSFHLGLPSRIPLSMSDTQAPSNFLDSDFDQDSVRLPPSRPDTELTGVTFSILKLKFMTIFDKILQHVLMPRIREAPDADIDNLDAELKDLYSSLPELYRPRSIANSVVDPPQLIVARLCISFVYYKCLCVLHRPHVTKLRAKSTQEGYTASFALVTDLLHVYEECKPGGQLETEEWFLKSITWHDFLLGITTLCLVVYTTIWGTQELQIDRTGTMEILETARTVIEAERAADSAKSRSKALFVINSTICQLRGQHNDGNITSIDGMCATPSIHNERIPQTGGDGWFWNLGEADGSNDTNWDYLDDFLSGSYGV</sequence>
<dbReference type="PANTHER" id="PTHR31001">
    <property type="entry name" value="UNCHARACTERIZED TRANSCRIPTIONAL REGULATORY PROTEIN"/>
    <property type="match status" value="1"/>
</dbReference>
<evidence type="ECO:0000256" key="1">
    <source>
        <dbReference type="ARBA" id="ARBA00004123"/>
    </source>
</evidence>
<comment type="caution">
    <text evidence="4">The sequence shown here is derived from an EMBL/GenBank/DDBJ whole genome shotgun (WGS) entry which is preliminary data.</text>
</comment>
<evidence type="ECO:0000259" key="3">
    <source>
        <dbReference type="Pfam" id="PF04082"/>
    </source>
</evidence>
<dbReference type="GO" id="GO:0003677">
    <property type="term" value="F:DNA binding"/>
    <property type="evidence" value="ECO:0007669"/>
    <property type="project" value="InterPro"/>
</dbReference>
<dbReference type="GO" id="GO:0008270">
    <property type="term" value="F:zinc ion binding"/>
    <property type="evidence" value="ECO:0007669"/>
    <property type="project" value="InterPro"/>
</dbReference>
<reference evidence="4" key="1">
    <citation type="submission" date="2022-09" db="EMBL/GenBank/DDBJ databases">
        <title>Fusarium specimens isolated from Avocado Roots.</title>
        <authorList>
            <person name="Stajich J."/>
            <person name="Roper C."/>
            <person name="Heimlech-Rivalta G."/>
        </authorList>
    </citation>
    <scope>NUCLEOTIDE SEQUENCE</scope>
    <source>
        <strain evidence="4">CF00136</strain>
    </source>
</reference>
<feature type="domain" description="Xylanolytic transcriptional activator regulatory" evidence="3">
    <location>
        <begin position="96"/>
        <end position="314"/>
    </location>
</feature>
<comment type="subcellular location">
    <subcellularLocation>
        <location evidence="1">Nucleus</location>
    </subcellularLocation>
</comment>
<keyword evidence="2" id="KW-0539">Nucleus</keyword>
<dbReference type="InterPro" id="IPR007219">
    <property type="entry name" value="XnlR_reg_dom"/>
</dbReference>
<organism evidence="4 5">
    <name type="scientific">Fusarium torreyae</name>
    <dbReference type="NCBI Taxonomy" id="1237075"/>
    <lineage>
        <taxon>Eukaryota</taxon>
        <taxon>Fungi</taxon>
        <taxon>Dikarya</taxon>
        <taxon>Ascomycota</taxon>
        <taxon>Pezizomycotina</taxon>
        <taxon>Sordariomycetes</taxon>
        <taxon>Hypocreomycetidae</taxon>
        <taxon>Hypocreales</taxon>
        <taxon>Nectriaceae</taxon>
        <taxon>Fusarium</taxon>
    </lineage>
</organism>
<keyword evidence="5" id="KW-1185">Reference proteome</keyword>
<name>A0A9W8S1I3_9HYPO</name>